<keyword evidence="13" id="KW-1185">Reference proteome</keyword>
<dbReference type="PANTHER" id="PTHR11003">
    <property type="entry name" value="POTASSIUM CHANNEL, SUBFAMILY K"/>
    <property type="match status" value="1"/>
</dbReference>
<sequence length="500" mass="56430">MKLKWSAVRGFTLAACLWASSAAILFSLVGVIAQHPPPTTPPQTWHYTQNYYYGIFAASLYIFIACLLLNYAASICTVHLTLQDRASVEDTSIVLRALTLATFLLGGAAIYVSIEGWSLPDALYWAVYTILTVGIGNIVPKTHLGRSLLFPYATAGITSLGLFVSSIASFSTRMGEFHLRFELQQAGINLHTAPHPHTKYEPPPKINISKARAIKSNYHRRRRWLVFIFSATAWLLLWLVSARIFKSSERSQGWTYFDALYFTFVSLTTIGYGDLYPTSIFGKSFFVFWALLAVPVMTALVGVMGQVGFRAVVYFVQRVWKMWPWGRYKSQIWSFLSKRRVDVPVGVSLLGLDANIEDEKKHPDVYDGSQHDDDLHNPSNSQHGQIKSTRHNLRLGEEIMALVGMLQGDVGNVDLYHEWVRIAPLLDKEYEQGFILSARGHYRPRVSEAICPDRVATDRNKEILLMMRLLIETLCSRMREEVQGGVNMEGEMATVCGWTI</sequence>
<dbReference type="RefSeq" id="XP_025465741.1">
    <property type="nucleotide sequence ID" value="XM_025612146.1"/>
</dbReference>
<feature type="region of interest" description="Disordered" evidence="9">
    <location>
        <begin position="361"/>
        <end position="388"/>
    </location>
</feature>
<dbReference type="GO" id="GO:0022841">
    <property type="term" value="F:potassium ion leak channel activity"/>
    <property type="evidence" value="ECO:0007669"/>
    <property type="project" value="TreeGrafter"/>
</dbReference>
<feature type="transmembrane region" description="Helical" evidence="10">
    <location>
        <begin position="52"/>
        <end position="72"/>
    </location>
</feature>
<feature type="transmembrane region" description="Helical" evidence="10">
    <location>
        <begin position="224"/>
        <end position="242"/>
    </location>
</feature>
<dbReference type="Proteomes" id="UP000246702">
    <property type="component" value="Unassembled WGS sequence"/>
</dbReference>
<evidence type="ECO:0000259" key="11">
    <source>
        <dbReference type="Pfam" id="PF07885"/>
    </source>
</evidence>
<gene>
    <name evidence="12" type="ORF">BO94DRAFT_536916</name>
</gene>
<comment type="similarity">
    <text evidence="8">Belongs to the two pore domain potassium channel (TC 1.A.1.8) family.</text>
</comment>
<evidence type="ECO:0000256" key="10">
    <source>
        <dbReference type="SAM" id="Phobius"/>
    </source>
</evidence>
<name>A0A317W5Q1_9EURO</name>
<dbReference type="GO" id="GO:0030322">
    <property type="term" value="P:stabilization of membrane potential"/>
    <property type="evidence" value="ECO:0007669"/>
    <property type="project" value="TreeGrafter"/>
</dbReference>
<evidence type="ECO:0000313" key="12">
    <source>
        <dbReference type="EMBL" id="PWY81673.1"/>
    </source>
</evidence>
<dbReference type="PANTHER" id="PTHR11003:SF291">
    <property type="entry name" value="IP11374P"/>
    <property type="match status" value="1"/>
</dbReference>
<keyword evidence="3 8" id="KW-0812">Transmembrane</keyword>
<dbReference type="PRINTS" id="PR01333">
    <property type="entry name" value="2POREKCHANEL"/>
</dbReference>
<accession>A0A317W5Q1</accession>
<evidence type="ECO:0000256" key="7">
    <source>
        <dbReference type="ARBA" id="ARBA00023303"/>
    </source>
</evidence>
<evidence type="ECO:0000256" key="8">
    <source>
        <dbReference type="RuleBase" id="RU003857"/>
    </source>
</evidence>
<dbReference type="InterPro" id="IPR003280">
    <property type="entry name" value="2pore_dom_K_chnl"/>
</dbReference>
<feature type="transmembrane region" description="Helical" evidence="10">
    <location>
        <begin position="254"/>
        <end position="273"/>
    </location>
</feature>
<keyword evidence="7 8" id="KW-0407">Ion channel</keyword>
<evidence type="ECO:0000256" key="4">
    <source>
        <dbReference type="ARBA" id="ARBA00022989"/>
    </source>
</evidence>
<dbReference type="OrthoDB" id="297496at2759"/>
<feature type="compositionally biased region" description="Basic and acidic residues" evidence="9">
    <location>
        <begin position="361"/>
        <end position="376"/>
    </location>
</feature>
<organism evidence="12 13">
    <name type="scientific">Aspergillus sclerotioniger CBS 115572</name>
    <dbReference type="NCBI Taxonomy" id="1450535"/>
    <lineage>
        <taxon>Eukaryota</taxon>
        <taxon>Fungi</taxon>
        <taxon>Dikarya</taxon>
        <taxon>Ascomycota</taxon>
        <taxon>Pezizomycotina</taxon>
        <taxon>Eurotiomycetes</taxon>
        <taxon>Eurotiomycetidae</taxon>
        <taxon>Eurotiales</taxon>
        <taxon>Aspergillaceae</taxon>
        <taxon>Aspergillus</taxon>
        <taxon>Aspergillus subgen. Circumdati</taxon>
    </lineage>
</organism>
<dbReference type="Pfam" id="PF07885">
    <property type="entry name" value="Ion_trans_2"/>
    <property type="match status" value="2"/>
</dbReference>
<keyword evidence="2 8" id="KW-0813">Transport</keyword>
<dbReference type="GeneID" id="37114289"/>
<dbReference type="AlphaFoldDB" id="A0A317W5Q1"/>
<dbReference type="InterPro" id="IPR013099">
    <property type="entry name" value="K_chnl_dom"/>
</dbReference>
<evidence type="ECO:0000256" key="5">
    <source>
        <dbReference type="ARBA" id="ARBA00023065"/>
    </source>
</evidence>
<proteinExistence type="inferred from homology"/>
<dbReference type="STRING" id="1450535.A0A317W5Q1"/>
<reference evidence="12 13" key="1">
    <citation type="submission" date="2016-12" db="EMBL/GenBank/DDBJ databases">
        <title>The genomes of Aspergillus section Nigri reveals drivers in fungal speciation.</title>
        <authorList>
            <consortium name="DOE Joint Genome Institute"/>
            <person name="Vesth T.C."/>
            <person name="Nybo J."/>
            <person name="Theobald S."/>
            <person name="Brandl J."/>
            <person name="Frisvad J.C."/>
            <person name="Nielsen K.F."/>
            <person name="Lyhne E.K."/>
            <person name="Kogle M.E."/>
            <person name="Kuo A."/>
            <person name="Riley R."/>
            <person name="Clum A."/>
            <person name="Nolan M."/>
            <person name="Lipzen A."/>
            <person name="Salamov A."/>
            <person name="Henrissat B."/>
            <person name="Wiebenga A."/>
            <person name="De Vries R.P."/>
            <person name="Grigoriev I.V."/>
            <person name="Mortensen U.H."/>
            <person name="Andersen M.R."/>
            <person name="Baker S.E."/>
        </authorList>
    </citation>
    <scope>NUCLEOTIDE SEQUENCE [LARGE SCALE GENOMIC DNA]</scope>
    <source>
        <strain evidence="12 13">CBS 115572</strain>
    </source>
</reference>
<evidence type="ECO:0000256" key="6">
    <source>
        <dbReference type="ARBA" id="ARBA00023136"/>
    </source>
</evidence>
<comment type="subcellular location">
    <subcellularLocation>
        <location evidence="1">Membrane</location>
        <topology evidence="1">Multi-pass membrane protein</topology>
    </subcellularLocation>
</comment>
<feature type="transmembrane region" description="Helical" evidence="10">
    <location>
        <begin position="152"/>
        <end position="171"/>
    </location>
</feature>
<feature type="compositionally biased region" description="Polar residues" evidence="9">
    <location>
        <begin position="377"/>
        <end position="387"/>
    </location>
</feature>
<feature type="transmembrane region" description="Helical" evidence="10">
    <location>
        <begin position="93"/>
        <end position="111"/>
    </location>
</feature>
<keyword evidence="6 10" id="KW-0472">Membrane</keyword>
<keyword evidence="5 8" id="KW-0406">Ion transport</keyword>
<feature type="transmembrane region" description="Helical" evidence="10">
    <location>
        <begin position="285"/>
        <end position="313"/>
    </location>
</feature>
<evidence type="ECO:0000313" key="13">
    <source>
        <dbReference type="Proteomes" id="UP000246702"/>
    </source>
</evidence>
<dbReference type="EMBL" id="MSFK01000020">
    <property type="protein sequence ID" value="PWY81673.1"/>
    <property type="molecule type" value="Genomic_DNA"/>
</dbReference>
<feature type="domain" description="Potassium channel" evidence="11">
    <location>
        <begin position="100"/>
        <end position="170"/>
    </location>
</feature>
<dbReference type="GO" id="GO:0015271">
    <property type="term" value="F:outward rectifier potassium channel activity"/>
    <property type="evidence" value="ECO:0007669"/>
    <property type="project" value="TreeGrafter"/>
</dbReference>
<dbReference type="SUPFAM" id="SSF81324">
    <property type="entry name" value="Voltage-gated potassium channels"/>
    <property type="match status" value="2"/>
</dbReference>
<dbReference type="Gene3D" id="1.10.287.70">
    <property type="match status" value="2"/>
</dbReference>
<evidence type="ECO:0000256" key="1">
    <source>
        <dbReference type="ARBA" id="ARBA00004141"/>
    </source>
</evidence>
<feature type="domain" description="Potassium channel" evidence="11">
    <location>
        <begin position="234"/>
        <end position="307"/>
    </location>
</feature>
<comment type="caution">
    <text evidence="12">The sequence shown here is derived from an EMBL/GenBank/DDBJ whole genome shotgun (WGS) entry which is preliminary data.</text>
</comment>
<protein>
    <recommendedName>
        <fullName evidence="11">Potassium channel domain-containing protein</fullName>
    </recommendedName>
</protein>
<keyword evidence="4 10" id="KW-1133">Transmembrane helix</keyword>
<evidence type="ECO:0000256" key="3">
    <source>
        <dbReference type="ARBA" id="ARBA00022692"/>
    </source>
</evidence>
<dbReference type="GO" id="GO:0005886">
    <property type="term" value="C:plasma membrane"/>
    <property type="evidence" value="ECO:0007669"/>
    <property type="project" value="TreeGrafter"/>
</dbReference>
<evidence type="ECO:0000256" key="9">
    <source>
        <dbReference type="SAM" id="MobiDB-lite"/>
    </source>
</evidence>
<evidence type="ECO:0000256" key="2">
    <source>
        <dbReference type="ARBA" id="ARBA00022448"/>
    </source>
</evidence>